<keyword evidence="8" id="KW-1133">Transmembrane helix</keyword>
<accession>A0A0K8P6B7</accession>
<evidence type="ECO:0000256" key="6">
    <source>
        <dbReference type="ARBA" id="ARBA00023012"/>
    </source>
</evidence>
<dbReference type="Pfam" id="PF22588">
    <property type="entry name" value="dCache_1_like"/>
    <property type="match status" value="1"/>
</dbReference>
<dbReference type="AlphaFoldDB" id="A0A0K8P6B7"/>
<evidence type="ECO:0000256" key="8">
    <source>
        <dbReference type="SAM" id="Phobius"/>
    </source>
</evidence>
<dbReference type="SMART" id="SM00388">
    <property type="entry name" value="HisKA"/>
    <property type="match status" value="1"/>
</dbReference>
<feature type="transmembrane region" description="Helical" evidence="8">
    <location>
        <begin position="33"/>
        <end position="55"/>
    </location>
</feature>
<organism evidence="10 11">
    <name type="scientific">Piscinibacter sakaiensis</name>
    <name type="common">Ideonella sakaiensis</name>
    <dbReference type="NCBI Taxonomy" id="1547922"/>
    <lineage>
        <taxon>Bacteria</taxon>
        <taxon>Pseudomonadati</taxon>
        <taxon>Pseudomonadota</taxon>
        <taxon>Betaproteobacteria</taxon>
        <taxon>Burkholderiales</taxon>
        <taxon>Sphaerotilaceae</taxon>
        <taxon>Piscinibacter</taxon>
    </lineage>
</organism>
<keyword evidence="6" id="KW-0902">Two-component regulatory system</keyword>
<dbReference type="CDD" id="cd12915">
    <property type="entry name" value="PDC2_DGC_like"/>
    <property type="match status" value="1"/>
</dbReference>
<dbReference type="Pfam" id="PF02518">
    <property type="entry name" value="HATPase_c"/>
    <property type="match status" value="1"/>
</dbReference>
<dbReference type="PROSITE" id="PS50109">
    <property type="entry name" value="HIS_KIN"/>
    <property type="match status" value="1"/>
</dbReference>
<dbReference type="InterPro" id="IPR003594">
    <property type="entry name" value="HATPase_dom"/>
</dbReference>
<dbReference type="Proteomes" id="UP000037660">
    <property type="component" value="Unassembled WGS sequence"/>
</dbReference>
<reference evidence="10 11" key="2">
    <citation type="journal article" date="2016" name="Science">
        <title>A bacterium that degrades and assimilates poly(ethylene terephthalate).</title>
        <authorList>
            <person name="Yoshida S."/>
            <person name="Hiraga K."/>
            <person name="Takehana T."/>
            <person name="Taniguchi I."/>
            <person name="Yamaji H."/>
            <person name="Maeda Y."/>
            <person name="Toyohara K."/>
            <person name="Miyamoto K."/>
            <person name="Kimura Y."/>
            <person name="Oda K."/>
        </authorList>
    </citation>
    <scope>NUCLEOTIDE SEQUENCE [LARGE SCALE GENOMIC DNA]</scope>
    <source>
        <strain evidence="11">NBRC 110686 / TISTR 2288 / 201-F6</strain>
    </source>
</reference>
<dbReference type="CDD" id="cd00082">
    <property type="entry name" value="HisKA"/>
    <property type="match status" value="1"/>
</dbReference>
<evidence type="ECO:0000259" key="9">
    <source>
        <dbReference type="PROSITE" id="PS50109"/>
    </source>
</evidence>
<name>A0A0K8P6B7_PISS1</name>
<sequence length="594" mass="64308">MVPSLTLPPASHPVPPQPATDGDPGASAVARRLSGWIALAVCLLAGLWLAVVALVEQDRQNTRRQALQSLANLSRAFAEHTTKSLEGADQAVRFVRSEYLQHHAALDLPAYLQSRSIIDDDYHLLTVIGPDGLVVASTQPFTRVDLREREHFRVHAEGREDRLYVSRPVLGKVSGKWSIQITRRIDEPDGRFGGVVVVSMPPSYFSSFYRDVDLGPTGTTALLGLDGVVRARASAEGEQQGMDVRDSRLFEVVRASRHGTLEAVSRLDGVKRFYAFRRLEKHDLAVVVGVGVDDAMAEFRERTQVLVALAGAASLLLTGLAFALLRRVHRQDGLMRALRASEVQAQSASRMKSRLLASVSHELRTPLNGILGYAELIRDTSQDPQSAEFGAIVHESARHLHTLVNQILDLAKIESGRLRARVEPTPLRPLFEEVQRLHAVHAQARGIAWSLQIDPACPPTLPTDRTRLLQVLTNVVNNAIKFTDRGGVSVHVAPQAGGLGITVRDSGIGIAEDRLPLLFARFQGVGDDVIHANQGAGLGLPLAKELTELLGGRLAVRSRLGQGTEVDIWLPLPAVAAPAAEPAGPAASSNTDTP</sequence>
<dbReference type="PANTHER" id="PTHR43711:SF31">
    <property type="entry name" value="HISTIDINE KINASE"/>
    <property type="match status" value="1"/>
</dbReference>
<keyword evidence="4" id="KW-0808">Transferase</keyword>
<dbReference type="SMART" id="SM00387">
    <property type="entry name" value="HATPase_c"/>
    <property type="match status" value="1"/>
</dbReference>
<feature type="domain" description="Histidine kinase" evidence="9">
    <location>
        <begin position="358"/>
        <end position="574"/>
    </location>
</feature>
<keyword evidence="3" id="KW-0597">Phosphoprotein</keyword>
<keyword evidence="8" id="KW-0472">Membrane</keyword>
<dbReference type="SUPFAM" id="SSF55874">
    <property type="entry name" value="ATPase domain of HSP90 chaperone/DNA topoisomerase II/histidine kinase"/>
    <property type="match status" value="1"/>
</dbReference>
<dbReference type="InterPro" id="IPR054327">
    <property type="entry name" value="His-kinase-like_sensor"/>
</dbReference>
<dbReference type="OrthoDB" id="567977at2"/>
<dbReference type="InterPro" id="IPR003661">
    <property type="entry name" value="HisK_dim/P_dom"/>
</dbReference>
<keyword evidence="8" id="KW-0812">Transmembrane</keyword>
<dbReference type="InterPro" id="IPR036097">
    <property type="entry name" value="HisK_dim/P_sf"/>
</dbReference>
<dbReference type="RefSeq" id="WP_054021957.1">
    <property type="nucleotide sequence ID" value="NZ_BBYR01000065.1"/>
</dbReference>
<feature type="transmembrane region" description="Helical" evidence="8">
    <location>
        <begin position="305"/>
        <end position="325"/>
    </location>
</feature>
<dbReference type="EC" id="2.7.13.3" evidence="2"/>
<dbReference type="STRING" id="1547922.ISF6_4268"/>
<dbReference type="SUPFAM" id="SSF47384">
    <property type="entry name" value="Homodimeric domain of signal transducing histidine kinase"/>
    <property type="match status" value="1"/>
</dbReference>
<feature type="region of interest" description="Disordered" evidence="7">
    <location>
        <begin position="1"/>
        <end position="26"/>
    </location>
</feature>
<dbReference type="FunFam" id="1.10.287.130:FF:000001">
    <property type="entry name" value="Two-component sensor histidine kinase"/>
    <property type="match status" value="1"/>
</dbReference>
<dbReference type="InterPro" id="IPR004358">
    <property type="entry name" value="Sig_transdc_His_kin-like_C"/>
</dbReference>
<evidence type="ECO:0000256" key="4">
    <source>
        <dbReference type="ARBA" id="ARBA00022679"/>
    </source>
</evidence>
<dbReference type="PRINTS" id="PR00344">
    <property type="entry name" value="BCTRLSENSOR"/>
</dbReference>
<keyword evidence="5" id="KW-0418">Kinase</keyword>
<evidence type="ECO:0000256" key="7">
    <source>
        <dbReference type="SAM" id="MobiDB-lite"/>
    </source>
</evidence>
<dbReference type="CDD" id="cd12914">
    <property type="entry name" value="PDC1_DGC_like"/>
    <property type="match status" value="1"/>
</dbReference>
<dbReference type="InterPro" id="IPR036890">
    <property type="entry name" value="HATPase_C_sf"/>
</dbReference>
<evidence type="ECO:0000256" key="3">
    <source>
        <dbReference type="ARBA" id="ARBA00022553"/>
    </source>
</evidence>
<dbReference type="EMBL" id="BBYR01000065">
    <property type="protein sequence ID" value="GAP38074.1"/>
    <property type="molecule type" value="Genomic_DNA"/>
</dbReference>
<keyword evidence="11" id="KW-1185">Reference proteome</keyword>
<proteinExistence type="predicted"/>
<dbReference type="GO" id="GO:0000155">
    <property type="term" value="F:phosphorelay sensor kinase activity"/>
    <property type="evidence" value="ECO:0007669"/>
    <property type="project" value="InterPro"/>
</dbReference>
<dbReference type="Gene3D" id="3.30.450.20">
    <property type="entry name" value="PAS domain"/>
    <property type="match status" value="2"/>
</dbReference>
<evidence type="ECO:0000313" key="10">
    <source>
        <dbReference type="EMBL" id="GAP38074.1"/>
    </source>
</evidence>
<reference evidence="11" key="1">
    <citation type="submission" date="2015-07" db="EMBL/GenBank/DDBJ databases">
        <title>Discovery of a poly(ethylene terephthalate assimilation.</title>
        <authorList>
            <person name="Yoshida S."/>
            <person name="Hiraga K."/>
            <person name="Takehana T."/>
            <person name="Taniguchi I."/>
            <person name="Yamaji H."/>
            <person name="Maeda Y."/>
            <person name="Toyohara K."/>
            <person name="Miyamoto K."/>
            <person name="Kimura Y."/>
            <person name="Oda K."/>
        </authorList>
    </citation>
    <scope>NUCLEOTIDE SEQUENCE [LARGE SCALE GENOMIC DNA]</scope>
    <source>
        <strain evidence="11">NBRC 110686 / TISTR 2288 / 201-F6</strain>
    </source>
</reference>
<dbReference type="Gene3D" id="1.10.287.130">
    <property type="match status" value="1"/>
</dbReference>
<comment type="catalytic activity">
    <reaction evidence="1">
        <text>ATP + protein L-histidine = ADP + protein N-phospho-L-histidine.</text>
        <dbReference type="EC" id="2.7.13.3"/>
    </reaction>
</comment>
<dbReference type="Gene3D" id="3.30.565.10">
    <property type="entry name" value="Histidine kinase-like ATPase, C-terminal domain"/>
    <property type="match status" value="1"/>
</dbReference>
<evidence type="ECO:0000256" key="2">
    <source>
        <dbReference type="ARBA" id="ARBA00012438"/>
    </source>
</evidence>
<evidence type="ECO:0000313" key="11">
    <source>
        <dbReference type="Proteomes" id="UP000037660"/>
    </source>
</evidence>
<evidence type="ECO:0000256" key="5">
    <source>
        <dbReference type="ARBA" id="ARBA00022777"/>
    </source>
</evidence>
<comment type="caution">
    <text evidence="10">The sequence shown here is derived from an EMBL/GenBank/DDBJ whole genome shotgun (WGS) entry which is preliminary data.</text>
</comment>
<dbReference type="InterPro" id="IPR005467">
    <property type="entry name" value="His_kinase_dom"/>
</dbReference>
<evidence type="ECO:0000256" key="1">
    <source>
        <dbReference type="ARBA" id="ARBA00000085"/>
    </source>
</evidence>
<protein>
    <recommendedName>
        <fullName evidence="2">histidine kinase</fullName>
        <ecNumber evidence="2">2.7.13.3</ecNumber>
    </recommendedName>
</protein>
<gene>
    <name evidence="10" type="ORF">ISF6_4268</name>
</gene>
<dbReference type="PANTHER" id="PTHR43711">
    <property type="entry name" value="TWO-COMPONENT HISTIDINE KINASE"/>
    <property type="match status" value="1"/>
</dbReference>
<dbReference type="Pfam" id="PF00512">
    <property type="entry name" value="HisKA"/>
    <property type="match status" value="1"/>
</dbReference>
<dbReference type="InterPro" id="IPR050736">
    <property type="entry name" value="Sensor_HK_Regulatory"/>
</dbReference>